<dbReference type="InterPro" id="IPR001647">
    <property type="entry name" value="HTH_TetR"/>
</dbReference>
<accession>A0ABV3DYI3</accession>
<dbReference type="PANTHER" id="PTHR30055:SF234">
    <property type="entry name" value="HTH-TYPE TRANSCRIPTIONAL REGULATOR BETI"/>
    <property type="match status" value="1"/>
</dbReference>
<dbReference type="InterPro" id="IPR009057">
    <property type="entry name" value="Homeodomain-like_sf"/>
</dbReference>
<name>A0ABV3DYI3_9ACTN</name>
<dbReference type="InterPro" id="IPR049484">
    <property type="entry name" value="Rv0078-like_C"/>
</dbReference>
<feature type="domain" description="HTH tetR-type" evidence="5">
    <location>
        <begin position="11"/>
        <end position="71"/>
    </location>
</feature>
<reference evidence="6 7" key="1">
    <citation type="submission" date="2024-06" db="EMBL/GenBank/DDBJ databases">
        <title>The Natural Products Discovery Center: Release of the First 8490 Sequenced Strains for Exploring Actinobacteria Biosynthetic Diversity.</title>
        <authorList>
            <person name="Kalkreuter E."/>
            <person name="Kautsar S.A."/>
            <person name="Yang D."/>
            <person name="Bader C.D."/>
            <person name="Teijaro C.N."/>
            <person name="Fluegel L."/>
            <person name="Davis C.M."/>
            <person name="Simpson J.R."/>
            <person name="Lauterbach L."/>
            <person name="Steele A.D."/>
            <person name="Gui C."/>
            <person name="Meng S."/>
            <person name="Li G."/>
            <person name="Viehrig K."/>
            <person name="Ye F."/>
            <person name="Su P."/>
            <person name="Kiefer A.F."/>
            <person name="Nichols A."/>
            <person name="Cepeda A.J."/>
            <person name="Yan W."/>
            <person name="Fan B."/>
            <person name="Jiang Y."/>
            <person name="Adhikari A."/>
            <person name="Zheng C.-J."/>
            <person name="Schuster L."/>
            <person name="Cowan T.M."/>
            <person name="Smanski M.J."/>
            <person name="Chevrette M.G."/>
            <person name="De Carvalho L.P.S."/>
            <person name="Shen B."/>
        </authorList>
    </citation>
    <scope>NUCLEOTIDE SEQUENCE [LARGE SCALE GENOMIC DNA]</scope>
    <source>
        <strain evidence="6 7">NPDC048946</strain>
    </source>
</reference>
<evidence type="ECO:0000313" key="7">
    <source>
        <dbReference type="Proteomes" id="UP001551482"/>
    </source>
</evidence>
<evidence type="ECO:0000259" key="5">
    <source>
        <dbReference type="PROSITE" id="PS50977"/>
    </source>
</evidence>
<keyword evidence="3" id="KW-0804">Transcription</keyword>
<dbReference type="SUPFAM" id="SSF48498">
    <property type="entry name" value="Tetracyclin repressor-like, C-terminal domain"/>
    <property type="match status" value="1"/>
</dbReference>
<sequence>MSVTRRAQHVADTRDALVTAARELFAERGYTATGTEEIVARARVTRGALYHHFRDKKALFRAVMDSVAAEAAEALVTHELRHAQERPDEPWDQLRHGFQSFLDVCTTGDFQRIVLIDGPAVLGQDVWDTLVAEHGHGLLAEWLRKAMANGEIDELPVAPLARLLAALISEASLYTARAEDPEVARREAGAVVDRVLAGLRSGKG</sequence>
<dbReference type="Pfam" id="PF00440">
    <property type="entry name" value="TetR_N"/>
    <property type="match status" value="1"/>
</dbReference>
<feature type="DNA-binding region" description="H-T-H motif" evidence="4">
    <location>
        <begin position="34"/>
        <end position="53"/>
    </location>
</feature>
<keyword evidence="7" id="KW-1185">Reference proteome</keyword>
<dbReference type="RefSeq" id="WP_358364429.1">
    <property type="nucleotide sequence ID" value="NZ_JBEZFP010000210.1"/>
</dbReference>
<dbReference type="PROSITE" id="PS50977">
    <property type="entry name" value="HTH_TETR_2"/>
    <property type="match status" value="1"/>
</dbReference>
<dbReference type="InterPro" id="IPR050109">
    <property type="entry name" value="HTH-type_TetR-like_transc_reg"/>
</dbReference>
<dbReference type="EMBL" id="JBEZFP010000210">
    <property type="protein sequence ID" value="MEU8139894.1"/>
    <property type="molecule type" value="Genomic_DNA"/>
</dbReference>
<dbReference type="InterPro" id="IPR036271">
    <property type="entry name" value="Tet_transcr_reg_TetR-rel_C_sf"/>
</dbReference>
<evidence type="ECO:0000256" key="4">
    <source>
        <dbReference type="PROSITE-ProRule" id="PRU00335"/>
    </source>
</evidence>
<evidence type="ECO:0000313" key="6">
    <source>
        <dbReference type="EMBL" id="MEU8139894.1"/>
    </source>
</evidence>
<comment type="caution">
    <text evidence="6">The sequence shown here is derived from an EMBL/GenBank/DDBJ whole genome shotgun (WGS) entry which is preliminary data.</text>
</comment>
<dbReference type="Proteomes" id="UP001551482">
    <property type="component" value="Unassembled WGS sequence"/>
</dbReference>
<dbReference type="PRINTS" id="PR00455">
    <property type="entry name" value="HTHTETR"/>
</dbReference>
<proteinExistence type="predicted"/>
<evidence type="ECO:0000256" key="1">
    <source>
        <dbReference type="ARBA" id="ARBA00023015"/>
    </source>
</evidence>
<keyword evidence="2 4" id="KW-0238">DNA-binding</keyword>
<keyword evidence="1" id="KW-0805">Transcription regulation</keyword>
<dbReference type="Pfam" id="PF21351">
    <property type="entry name" value="TetR_C_41"/>
    <property type="match status" value="1"/>
</dbReference>
<gene>
    <name evidence="6" type="ORF">AB0C36_41160</name>
</gene>
<dbReference type="SUPFAM" id="SSF46689">
    <property type="entry name" value="Homeodomain-like"/>
    <property type="match status" value="1"/>
</dbReference>
<evidence type="ECO:0000256" key="3">
    <source>
        <dbReference type="ARBA" id="ARBA00023163"/>
    </source>
</evidence>
<protein>
    <submittedName>
        <fullName evidence="6">Helix-turn-helix domain-containing protein</fullName>
    </submittedName>
</protein>
<dbReference type="Gene3D" id="1.10.357.10">
    <property type="entry name" value="Tetracycline Repressor, domain 2"/>
    <property type="match status" value="1"/>
</dbReference>
<evidence type="ECO:0000256" key="2">
    <source>
        <dbReference type="ARBA" id="ARBA00023125"/>
    </source>
</evidence>
<organism evidence="6 7">
    <name type="scientific">Streptodolium elevatio</name>
    <dbReference type="NCBI Taxonomy" id="3157996"/>
    <lineage>
        <taxon>Bacteria</taxon>
        <taxon>Bacillati</taxon>
        <taxon>Actinomycetota</taxon>
        <taxon>Actinomycetes</taxon>
        <taxon>Kitasatosporales</taxon>
        <taxon>Streptomycetaceae</taxon>
        <taxon>Streptodolium</taxon>
    </lineage>
</organism>
<dbReference type="PANTHER" id="PTHR30055">
    <property type="entry name" value="HTH-TYPE TRANSCRIPTIONAL REGULATOR RUTR"/>
    <property type="match status" value="1"/>
</dbReference>